<evidence type="ECO:0000256" key="2">
    <source>
        <dbReference type="ARBA" id="ARBA00022679"/>
    </source>
</evidence>
<dbReference type="EMBL" id="JBHUME010000007">
    <property type="protein sequence ID" value="MFD2612680.1"/>
    <property type="molecule type" value="Genomic_DNA"/>
</dbReference>
<evidence type="ECO:0000313" key="5">
    <source>
        <dbReference type="Proteomes" id="UP001597541"/>
    </source>
</evidence>
<dbReference type="CDD" id="cd02440">
    <property type="entry name" value="AdoMet_MTases"/>
    <property type="match status" value="1"/>
</dbReference>
<keyword evidence="2" id="KW-0808">Transferase</keyword>
<evidence type="ECO:0000313" key="4">
    <source>
        <dbReference type="EMBL" id="MFD2612680.1"/>
    </source>
</evidence>
<dbReference type="GO" id="GO:0008168">
    <property type="term" value="F:methyltransferase activity"/>
    <property type="evidence" value="ECO:0007669"/>
    <property type="project" value="UniProtKB-KW"/>
</dbReference>
<sequence>MSYGSFAFVYDRLMEDMPYPEWVRFAEECFRLHSEGQLFPSCGKGSPSASLVDLGCGTGSVTLPLAEKGYSITGIDLSEEMLSVARRRQDEAGASPSAVQWIQQDMREWELAGKTDAVISFCDCLNYLLEESDILQTFQRTCEGLREGGLFLFDVHHPNQLVRYYENQPFTLNLEDVAYLWYCDYHEDRMQIEHDLTIFAADPEDPASFRRIDEIHTQRAYEPEWLKARLLEAGFRDVRVSADFTFDPPGEDSERVFFAAVK</sequence>
<reference evidence="5" key="1">
    <citation type="journal article" date="2019" name="Int. J. Syst. Evol. Microbiol.">
        <title>The Global Catalogue of Microorganisms (GCM) 10K type strain sequencing project: providing services to taxonomists for standard genome sequencing and annotation.</title>
        <authorList>
            <consortium name="The Broad Institute Genomics Platform"/>
            <consortium name="The Broad Institute Genome Sequencing Center for Infectious Disease"/>
            <person name="Wu L."/>
            <person name="Ma J."/>
        </authorList>
    </citation>
    <scope>NUCLEOTIDE SEQUENCE [LARGE SCALE GENOMIC DNA]</scope>
    <source>
        <strain evidence="5">KCTC 3950</strain>
    </source>
</reference>
<gene>
    <name evidence="4" type="ORF">ACFSUF_09625</name>
</gene>
<dbReference type="Pfam" id="PF13649">
    <property type="entry name" value="Methyltransf_25"/>
    <property type="match status" value="1"/>
</dbReference>
<dbReference type="PANTHER" id="PTHR43861:SF1">
    <property type="entry name" value="TRANS-ACONITATE 2-METHYLTRANSFERASE"/>
    <property type="match status" value="1"/>
</dbReference>
<comment type="caution">
    <text evidence="4">The sequence shown here is derived from an EMBL/GenBank/DDBJ whole genome shotgun (WGS) entry which is preliminary data.</text>
</comment>
<dbReference type="Gene3D" id="2.20.25.110">
    <property type="entry name" value="S-adenosyl-L-methionine-dependent methyltransferases"/>
    <property type="match status" value="1"/>
</dbReference>
<organism evidence="4 5">
    <name type="scientific">Paenibacillus gansuensis</name>
    <dbReference type="NCBI Taxonomy" id="306542"/>
    <lineage>
        <taxon>Bacteria</taxon>
        <taxon>Bacillati</taxon>
        <taxon>Bacillota</taxon>
        <taxon>Bacilli</taxon>
        <taxon>Bacillales</taxon>
        <taxon>Paenibacillaceae</taxon>
        <taxon>Paenibacillus</taxon>
    </lineage>
</organism>
<feature type="domain" description="Methyltransferase" evidence="3">
    <location>
        <begin position="52"/>
        <end position="149"/>
    </location>
</feature>
<evidence type="ECO:0000256" key="1">
    <source>
        <dbReference type="ARBA" id="ARBA00022603"/>
    </source>
</evidence>
<name>A0ABW5PE01_9BACL</name>
<keyword evidence="5" id="KW-1185">Reference proteome</keyword>
<keyword evidence="1 4" id="KW-0489">Methyltransferase</keyword>
<dbReference type="GO" id="GO:0032259">
    <property type="term" value="P:methylation"/>
    <property type="evidence" value="ECO:0007669"/>
    <property type="project" value="UniProtKB-KW"/>
</dbReference>
<dbReference type="SUPFAM" id="SSF53335">
    <property type="entry name" value="S-adenosyl-L-methionine-dependent methyltransferases"/>
    <property type="match status" value="1"/>
</dbReference>
<dbReference type="PANTHER" id="PTHR43861">
    <property type="entry name" value="TRANS-ACONITATE 2-METHYLTRANSFERASE-RELATED"/>
    <property type="match status" value="1"/>
</dbReference>
<dbReference type="Proteomes" id="UP001597541">
    <property type="component" value="Unassembled WGS sequence"/>
</dbReference>
<dbReference type="Gene3D" id="3.40.50.150">
    <property type="entry name" value="Vaccinia Virus protein VP39"/>
    <property type="match status" value="1"/>
</dbReference>
<evidence type="ECO:0000259" key="3">
    <source>
        <dbReference type="Pfam" id="PF13649"/>
    </source>
</evidence>
<protein>
    <submittedName>
        <fullName evidence="4">Class I SAM-dependent DNA methyltransferase</fullName>
    </submittedName>
</protein>
<dbReference type="RefSeq" id="WP_377602414.1">
    <property type="nucleotide sequence ID" value="NZ_JBHUME010000007.1"/>
</dbReference>
<dbReference type="InterPro" id="IPR029063">
    <property type="entry name" value="SAM-dependent_MTases_sf"/>
</dbReference>
<proteinExistence type="predicted"/>
<accession>A0ABW5PE01</accession>
<dbReference type="InterPro" id="IPR041698">
    <property type="entry name" value="Methyltransf_25"/>
</dbReference>